<keyword evidence="7" id="KW-0675">Receptor</keyword>
<dbReference type="GO" id="GO:0004930">
    <property type="term" value="F:G protein-coupled receptor activity"/>
    <property type="evidence" value="ECO:0007669"/>
    <property type="project" value="UniProtKB-KW"/>
</dbReference>
<keyword evidence="6 9" id="KW-0472">Membrane</keyword>
<dbReference type="GO" id="GO:0005886">
    <property type="term" value="C:plasma membrane"/>
    <property type="evidence" value="ECO:0007669"/>
    <property type="project" value="UniProtKB-SubCell"/>
</dbReference>
<dbReference type="AlphaFoldDB" id="A0A670XYR9"/>
<dbReference type="InterPro" id="IPR000276">
    <property type="entry name" value="GPCR_Rhodpsn"/>
</dbReference>
<dbReference type="GeneTree" id="ENSGT00990000212018"/>
<keyword evidence="8" id="KW-0807">Transducer</keyword>
<keyword evidence="4 9" id="KW-1133">Transmembrane helix</keyword>
<keyword evidence="3 9" id="KW-0812">Transmembrane</keyword>
<reference evidence="10" key="1">
    <citation type="submission" date="2025-08" db="UniProtKB">
        <authorList>
            <consortium name="Ensembl"/>
        </authorList>
    </citation>
    <scope>IDENTIFICATION</scope>
</reference>
<evidence type="ECO:0000256" key="4">
    <source>
        <dbReference type="ARBA" id="ARBA00022989"/>
    </source>
</evidence>
<evidence type="ECO:0000313" key="10">
    <source>
        <dbReference type="Ensembl" id="ENSPTXP00000001480.1"/>
    </source>
</evidence>
<dbReference type="Gene3D" id="1.20.1070.10">
    <property type="entry name" value="Rhodopsin 7-helix transmembrane proteins"/>
    <property type="match status" value="1"/>
</dbReference>
<evidence type="ECO:0000256" key="7">
    <source>
        <dbReference type="ARBA" id="ARBA00023170"/>
    </source>
</evidence>
<evidence type="ECO:0000256" key="1">
    <source>
        <dbReference type="ARBA" id="ARBA00004651"/>
    </source>
</evidence>
<evidence type="ECO:0000256" key="2">
    <source>
        <dbReference type="ARBA" id="ARBA00022475"/>
    </source>
</evidence>
<evidence type="ECO:0000256" key="5">
    <source>
        <dbReference type="ARBA" id="ARBA00023040"/>
    </source>
</evidence>
<evidence type="ECO:0000256" key="3">
    <source>
        <dbReference type="ARBA" id="ARBA00022692"/>
    </source>
</evidence>
<evidence type="ECO:0000256" key="8">
    <source>
        <dbReference type="ARBA" id="ARBA00023224"/>
    </source>
</evidence>
<protein>
    <recommendedName>
        <fullName evidence="12">G-protein coupled receptors family 1 profile domain-containing protein</fullName>
    </recommendedName>
</protein>
<dbReference type="SUPFAM" id="SSF81321">
    <property type="entry name" value="Family A G protein-coupled receptor-like"/>
    <property type="match status" value="1"/>
</dbReference>
<dbReference type="PRINTS" id="PR00237">
    <property type="entry name" value="GPCRRHODOPSN"/>
</dbReference>
<dbReference type="Ensembl" id="ENSPTXT00000001521.1">
    <property type="protein sequence ID" value="ENSPTXP00000001480.1"/>
    <property type="gene ID" value="ENSPTXG00000001184.1"/>
</dbReference>
<evidence type="ECO:0008006" key="12">
    <source>
        <dbReference type="Google" id="ProtNLM"/>
    </source>
</evidence>
<evidence type="ECO:0000256" key="6">
    <source>
        <dbReference type="ARBA" id="ARBA00023136"/>
    </source>
</evidence>
<sequence length="185" mass="21377">MNWGKENGMWRMYDKIFQHYNYIKNKLEGDKEFPLTPTAILIIVNKKFHSTMFIFIGNLAFSDLMAEGTAFTTLAKASSKTMALLRTVTFVLGAFIICWLPAFTILLIDTSCTRKSFINPLIYTLRSKDMRKEFLRVLCCWEMMGQGKPAERCMIPLHSFSSLERCSPKQDLPTLSFMKEHSTFV</sequence>
<feature type="transmembrane region" description="Helical" evidence="9">
    <location>
        <begin position="83"/>
        <end position="108"/>
    </location>
</feature>
<comment type="subcellular location">
    <subcellularLocation>
        <location evidence="1">Cell membrane</location>
        <topology evidence="1">Multi-pass membrane protein</topology>
    </subcellularLocation>
</comment>
<evidence type="ECO:0000256" key="9">
    <source>
        <dbReference type="SAM" id="Phobius"/>
    </source>
</evidence>
<keyword evidence="2" id="KW-1003">Cell membrane</keyword>
<dbReference type="Proteomes" id="UP000472273">
    <property type="component" value="Unplaced"/>
</dbReference>
<accession>A0A670XYR9</accession>
<reference evidence="10" key="2">
    <citation type="submission" date="2025-09" db="UniProtKB">
        <authorList>
            <consortium name="Ensembl"/>
        </authorList>
    </citation>
    <scope>IDENTIFICATION</scope>
</reference>
<organism evidence="10 11">
    <name type="scientific">Pseudonaja textilis</name>
    <name type="common">Eastern brown snake</name>
    <dbReference type="NCBI Taxonomy" id="8673"/>
    <lineage>
        <taxon>Eukaryota</taxon>
        <taxon>Metazoa</taxon>
        <taxon>Chordata</taxon>
        <taxon>Craniata</taxon>
        <taxon>Vertebrata</taxon>
        <taxon>Euteleostomi</taxon>
        <taxon>Lepidosauria</taxon>
        <taxon>Squamata</taxon>
        <taxon>Bifurcata</taxon>
        <taxon>Unidentata</taxon>
        <taxon>Episquamata</taxon>
        <taxon>Toxicofera</taxon>
        <taxon>Serpentes</taxon>
        <taxon>Colubroidea</taxon>
        <taxon>Elapidae</taxon>
        <taxon>Hydrophiinae</taxon>
        <taxon>Pseudonaja</taxon>
    </lineage>
</organism>
<proteinExistence type="predicted"/>
<dbReference type="PANTHER" id="PTHR22750">
    <property type="entry name" value="G-PROTEIN COUPLED RECEPTOR"/>
    <property type="match status" value="1"/>
</dbReference>
<keyword evidence="5" id="KW-0297">G-protein coupled receptor</keyword>
<evidence type="ECO:0000313" key="11">
    <source>
        <dbReference type="Proteomes" id="UP000472273"/>
    </source>
</evidence>
<name>A0A670XYR9_PSETE</name>
<keyword evidence="11" id="KW-1185">Reference proteome</keyword>